<dbReference type="AlphaFoldDB" id="A0A6C0DTC3"/>
<evidence type="ECO:0000256" key="1">
    <source>
        <dbReference type="ARBA" id="ARBA00022741"/>
    </source>
</evidence>
<dbReference type="Pfam" id="PF02562">
    <property type="entry name" value="PhoH"/>
    <property type="match status" value="1"/>
</dbReference>
<dbReference type="GO" id="GO:0005524">
    <property type="term" value="F:ATP binding"/>
    <property type="evidence" value="ECO:0007669"/>
    <property type="project" value="UniProtKB-KW"/>
</dbReference>
<dbReference type="PANTHER" id="PTHR30473:SF2">
    <property type="entry name" value="PIN DOMAIN-CONTAINING PROTEIN"/>
    <property type="match status" value="1"/>
</dbReference>
<name>A0A6C0DTC3_9ZZZZ</name>
<accession>A0A6C0DTC3</accession>
<dbReference type="PANTHER" id="PTHR30473">
    <property type="entry name" value="PROTEIN PHOH"/>
    <property type="match status" value="1"/>
</dbReference>
<keyword evidence="1" id="KW-0547">Nucleotide-binding</keyword>
<keyword evidence="3" id="KW-0175">Coiled coil</keyword>
<dbReference type="InterPro" id="IPR051451">
    <property type="entry name" value="PhoH2-like"/>
</dbReference>
<sequence>MKLFVNLVATMLLLRTQSFHLKHTTRGFAKALRMKKDFGDSRSMFPVYKPKSENQRRYTKYLCDSKIRLIFAIGPAGTGKTLLACNQAISDLKQGLIEKIIITRPVVPVEEDIGFLPGNINKKMDPWTRPIFDIFLEFYSQRDIDMMLQNGVIEISPLAYMRGRTFKKAFIIADEMQNSSPNQMMMLTTRLGIGSKMVVTGDLKQSDKGSYSGLLDFIKKFNVYEKLFNKKQEIEVTYNETYKESNHQMGIKLVELESSDVERSPIVSRILEIYDEENTNSELDFIIRKEELEKEELKKKNETLLALNETNTKNQTFYKSPKPGYLETDIRNNNDAALIPLEHKRIIDKYWWDLP</sequence>
<dbReference type="EMBL" id="MN739668">
    <property type="protein sequence ID" value="QHT19728.1"/>
    <property type="molecule type" value="Genomic_DNA"/>
</dbReference>
<evidence type="ECO:0000256" key="2">
    <source>
        <dbReference type="ARBA" id="ARBA00022840"/>
    </source>
</evidence>
<dbReference type="InterPro" id="IPR003714">
    <property type="entry name" value="PhoH"/>
</dbReference>
<evidence type="ECO:0000256" key="3">
    <source>
        <dbReference type="SAM" id="Coils"/>
    </source>
</evidence>
<feature type="coiled-coil region" evidence="3">
    <location>
        <begin position="280"/>
        <end position="307"/>
    </location>
</feature>
<keyword evidence="2" id="KW-0067">ATP-binding</keyword>
<dbReference type="Gene3D" id="3.40.50.300">
    <property type="entry name" value="P-loop containing nucleotide triphosphate hydrolases"/>
    <property type="match status" value="1"/>
</dbReference>
<dbReference type="GO" id="GO:0005829">
    <property type="term" value="C:cytosol"/>
    <property type="evidence" value="ECO:0007669"/>
    <property type="project" value="TreeGrafter"/>
</dbReference>
<reference evidence="5" key="1">
    <citation type="journal article" date="2020" name="Nature">
        <title>Giant virus diversity and host interactions through global metagenomics.</title>
        <authorList>
            <person name="Schulz F."/>
            <person name="Roux S."/>
            <person name="Paez-Espino D."/>
            <person name="Jungbluth S."/>
            <person name="Walsh D.A."/>
            <person name="Denef V.J."/>
            <person name="McMahon K.D."/>
            <person name="Konstantinidis K.T."/>
            <person name="Eloe-Fadrosh E.A."/>
            <person name="Kyrpides N.C."/>
            <person name="Woyke T."/>
        </authorList>
    </citation>
    <scope>NUCLEOTIDE SEQUENCE</scope>
    <source>
        <strain evidence="5">GVMAG-M-3300023174-5</strain>
    </source>
</reference>
<proteinExistence type="predicted"/>
<evidence type="ECO:0000259" key="4">
    <source>
        <dbReference type="Pfam" id="PF02562"/>
    </source>
</evidence>
<dbReference type="SUPFAM" id="SSF52540">
    <property type="entry name" value="P-loop containing nucleoside triphosphate hydrolases"/>
    <property type="match status" value="1"/>
</dbReference>
<organism evidence="5">
    <name type="scientific">viral metagenome</name>
    <dbReference type="NCBI Taxonomy" id="1070528"/>
    <lineage>
        <taxon>unclassified sequences</taxon>
        <taxon>metagenomes</taxon>
        <taxon>organismal metagenomes</taxon>
    </lineage>
</organism>
<evidence type="ECO:0000313" key="5">
    <source>
        <dbReference type="EMBL" id="QHT19728.1"/>
    </source>
</evidence>
<dbReference type="InterPro" id="IPR027417">
    <property type="entry name" value="P-loop_NTPase"/>
</dbReference>
<protein>
    <recommendedName>
        <fullName evidence="4">PhoH-like protein domain-containing protein</fullName>
    </recommendedName>
</protein>
<feature type="domain" description="PhoH-like protein" evidence="4">
    <location>
        <begin position="49"/>
        <end position="223"/>
    </location>
</feature>